<dbReference type="GO" id="GO:0016459">
    <property type="term" value="C:myosin complex"/>
    <property type="evidence" value="ECO:0007669"/>
    <property type="project" value="UniProtKB-KW"/>
</dbReference>
<dbReference type="InterPro" id="IPR001609">
    <property type="entry name" value="Myosin_head_motor_dom-like"/>
</dbReference>
<evidence type="ECO:0000256" key="5">
    <source>
        <dbReference type="ARBA" id="ARBA00023203"/>
    </source>
</evidence>
<proteinExistence type="inferred from homology"/>
<dbReference type="GO" id="GO:0051015">
    <property type="term" value="F:actin filament binding"/>
    <property type="evidence" value="ECO:0007669"/>
    <property type="project" value="TreeGrafter"/>
</dbReference>
<evidence type="ECO:0000313" key="12">
    <source>
        <dbReference type="Proteomes" id="UP001230188"/>
    </source>
</evidence>
<feature type="region of interest" description="Actin-binding" evidence="6">
    <location>
        <begin position="603"/>
        <end position="625"/>
    </location>
</feature>
<feature type="coiled-coil region" evidence="7">
    <location>
        <begin position="1932"/>
        <end position="1959"/>
    </location>
</feature>
<dbReference type="SMART" id="SM00139">
    <property type="entry name" value="MyTH4"/>
    <property type="match status" value="1"/>
</dbReference>
<feature type="compositionally biased region" description="Low complexity" evidence="8">
    <location>
        <begin position="2167"/>
        <end position="2179"/>
    </location>
</feature>
<keyword evidence="12" id="KW-1185">Reference proteome</keyword>
<keyword evidence="3 6" id="KW-0518">Myosin</keyword>
<dbReference type="GO" id="GO:0005524">
    <property type="term" value="F:ATP binding"/>
    <property type="evidence" value="ECO:0007669"/>
    <property type="project" value="UniProtKB-UniRule"/>
</dbReference>
<dbReference type="CDD" id="cd00124">
    <property type="entry name" value="MYSc"/>
    <property type="match status" value="1"/>
</dbReference>
<dbReference type="Proteomes" id="UP001230188">
    <property type="component" value="Unassembled WGS sequence"/>
</dbReference>
<dbReference type="SUPFAM" id="SSF52540">
    <property type="entry name" value="P-loop containing nucleoside triphosphate hydrolases"/>
    <property type="match status" value="1"/>
</dbReference>
<feature type="region of interest" description="Disordered" evidence="8">
    <location>
        <begin position="2152"/>
        <end position="2179"/>
    </location>
</feature>
<keyword evidence="1 6" id="KW-0547">Nucleotide-binding</keyword>
<dbReference type="InterPro" id="IPR036961">
    <property type="entry name" value="Kinesin_motor_dom_sf"/>
</dbReference>
<dbReference type="PANTHER" id="PTHR13140:SF706">
    <property type="entry name" value="DILUTE CLASS UNCONVENTIONAL MYOSIN, ISOFORM C"/>
    <property type="match status" value="1"/>
</dbReference>
<dbReference type="EMBL" id="JAQMWT010000365">
    <property type="protein sequence ID" value="KAJ8602865.1"/>
    <property type="molecule type" value="Genomic_DNA"/>
</dbReference>
<dbReference type="Gene3D" id="1.20.5.4820">
    <property type="match status" value="1"/>
</dbReference>
<keyword evidence="7" id="KW-0175">Coiled coil</keyword>
<evidence type="ECO:0000256" key="6">
    <source>
        <dbReference type="PROSITE-ProRule" id="PRU00782"/>
    </source>
</evidence>
<keyword evidence="2 6" id="KW-0067">ATP-binding</keyword>
<dbReference type="InterPro" id="IPR038185">
    <property type="entry name" value="MyTH4_dom_sf"/>
</dbReference>
<feature type="coiled-coil region" evidence="7">
    <location>
        <begin position="1540"/>
        <end position="1605"/>
    </location>
</feature>
<evidence type="ECO:0000256" key="1">
    <source>
        <dbReference type="ARBA" id="ARBA00022741"/>
    </source>
</evidence>
<dbReference type="Gene3D" id="3.40.850.10">
    <property type="entry name" value="Kinesin motor domain"/>
    <property type="match status" value="1"/>
</dbReference>
<dbReference type="SMART" id="SM00242">
    <property type="entry name" value="MYSc"/>
    <property type="match status" value="1"/>
</dbReference>
<dbReference type="Gene3D" id="1.25.40.530">
    <property type="entry name" value="MyTH4 domain"/>
    <property type="match status" value="1"/>
</dbReference>
<evidence type="ECO:0000256" key="3">
    <source>
        <dbReference type="ARBA" id="ARBA00023123"/>
    </source>
</evidence>
<evidence type="ECO:0008006" key="13">
    <source>
        <dbReference type="Google" id="ProtNLM"/>
    </source>
</evidence>
<dbReference type="PROSITE" id="PS51016">
    <property type="entry name" value="MYTH4"/>
    <property type="match status" value="1"/>
</dbReference>
<keyword evidence="4 6" id="KW-0505">Motor protein</keyword>
<accession>A0AAD7UD44</accession>
<dbReference type="PROSITE" id="PS51456">
    <property type="entry name" value="MYOSIN_MOTOR"/>
    <property type="match status" value="1"/>
</dbReference>
<sequence>MIGGAGFEKGAWIWVPDEEECWLPGRCVEGFAAGCEGSVEVSGGRVIRVSKSQSAACALLDEESLGPDKEDMVRLNDLSEGPLLHNLRRRYGADKIYTWVGSILIALNPFRVLPLYSPEVVSRYLKGNENGPHCYGIASMAYQGLLNGKSQAICISGESGAGKTESMKLMLQFLAEASGRGKIEESILRTNPVTESFGNAKTVRNNNSSRFGKWTTLEFSKAGKINGAKIVNYLLEKSRVTTQADGERGYHSFYQLLARDDDDDDDDKDLHFAYLAEDVPVDFDDARDYDDVSEALEALQISDGVWGVARTVLELGNVEFSGDDDDEAKVSSSLENVSDVLDPEALEEGLVAKNIGNSRSVIRTVLSASKARDARDAFARAIYARLFDYLIEKINATLAWEEKKKKNSNNNNSKNASRRIGVLDIFGFEFFEVNSFEQLCINYCNEKLQFHFNDHIFSQEGAEYEREGIDLSLVAFQNNGPTLALLEHKRSGVLAMLDEECAVPRGSDASYLRKLCQKHGQDPNFEIRRLAKTPSFGIVHYASTVEYAAEGFLEKNKDTLLSALFDVAAASEHLVMRDLFSNQEDSGGGGKKRTLGGTFRSQLSSLVAALEACEPNFVRCIKPNAPKEPGLFDAQMVRSQMRCAGVLEVCKIRRAGFPYRMLFADFSRRYACVAPWAKTHVDLCAALGVGVVGRTKIFLRSKDDLEKRREEALLHLVTITQAASRGLLGRRRALRVRETLAELDAATSASDVLRVEELLSSGIVLPAKRCEAARAFLEASRALQAKLEDLRRAMERREAGAIRRAVDGLKDQKNPPKQLIDRAERLALRIEREPGVRKALAAATRRRDLAGLRVALSEAADLELDLGLEAAKATLAELEERQEVEKALARGGDDLEKWILRAAELGVDETAISGARGALEKRRAERRTREAIARAQQSRDPTELEAMMDKITTTSFFLTEEARAVLEELREEAEAVAGLVEASDELRALEAAISRAQRFVDVSERAAKAVEGAERRRSRLRDEQTAIEACRDAVMREPLRAAATRARALGLTVPPEVAARLALLDSLALEAERAAQQATAQLELEAAIDANLENLEALRGLLNGARDETLGAVRRGRVALDRLERQSAARHQAADAVEVEELRRAIAACEAAGVKDLLSDLRNRLRAAEAGAALAASFDAPNDDEFENALNAARAAGADADLLRRAEAHAGKRARREEARRALRRATAGGNNNHKKKEALEAALQTALDLGIFSGGREVEAAEAEIARIDEVRRRAARCAANPLDEAAVEALAAVANEDDDESSGVLRRARRLARIASLLNEAIRARDADVLAAALAEVPEEEEEEVLRSDIAAAARLLSRLEAEAKAVGALRAAKATGAGLEAAISEAYALLGDSFSSSEVVAAALAEATEALSHQRRAEEAEKRAREAAETKQKGDLALRDAVSRAELWLAHPDATPPDLDAVLSEAPAGCDLSAAIAARDEVVEIVESRTALEIISKSDDDVDALRKAIARCEKWASRAELAPFRRKLRRAEALANLRNSKEEKDLATALIRAAAREVDPAEIAKAERAKARLDRFRRLEAKLATEKDLAAYDRLLEEAESAAAGAPEKKSNLAAARERRERLAAARRARHAVRRAVAVATQTRQPEPLEAALAQGEEGEDFFEAEELLLELRHEASARRALKSAADDIELRVAIFEARKFGGLAIEIASAEKALAQAESLRAAIATRDAEVLEAALREAPIAPLSDLARQTLSEVQAREREAVAAERRERRASLERAMERAVAERDLFLLEKFLNEAFFDVPDFERSAEDMRRSDRLVAAVEAALDGPLDALAAAREAAAAGAIFFAGEEDSSVILERADERLRKAVVLRDAVSRRRVESIRVLLLDGSVDPSLERDARILVELDENATPELVAEATARGLEGPQLDAARTELDRRRADALLAKATEEAKNASDDSLREATAALEAAIDESGGDSVAASTSAARALLAKCRQRLAGHHWSRFPGLRTAPEFSRGLYAVAAEKRRAEDKRLRYQTFPLHKSLSRRAPDDLAKVCHRDILAFCGELYHQFPDEMALDLLRKGASDSSLADEILLQVMKHLTANDKPTSSARAWRLLILCVQTFKPSPELEPYVRAFEADDPRAEQVRAGLDADPTPVPTEIPASNNNNNNNNNSQQPVVVVVTPRERRQSTLSMRKERLDDLANASSQLAELRPDLADALAAATRDVREALESDDPDVVADAHARLERATKVAEAQSELPRAVSRAATLLKSRQGCEEFQLRDFETKLQLATADDPNPLLDQGNDLLRKLKNQLEIRDALRAANDAPSCAAALKAAQNARQTHLLAYDDCKKLYKSLDTSLTAYVSNFFTPT</sequence>
<evidence type="ECO:0000256" key="7">
    <source>
        <dbReference type="SAM" id="Coils"/>
    </source>
</evidence>
<dbReference type="GO" id="GO:0005737">
    <property type="term" value="C:cytoplasm"/>
    <property type="evidence" value="ECO:0007669"/>
    <property type="project" value="TreeGrafter"/>
</dbReference>
<feature type="binding site" evidence="6">
    <location>
        <begin position="157"/>
        <end position="164"/>
    </location>
    <ligand>
        <name>ATP</name>
        <dbReference type="ChEBI" id="CHEBI:30616"/>
    </ligand>
</feature>
<dbReference type="Pfam" id="PF00784">
    <property type="entry name" value="MyTH4"/>
    <property type="match status" value="1"/>
</dbReference>
<dbReference type="Gene3D" id="1.20.58.530">
    <property type="match status" value="1"/>
</dbReference>
<dbReference type="InterPro" id="IPR000857">
    <property type="entry name" value="MyTH4_dom"/>
</dbReference>
<feature type="domain" description="MyTH4" evidence="9">
    <location>
        <begin position="2036"/>
        <end position="2174"/>
    </location>
</feature>
<feature type="coiled-coil region" evidence="7">
    <location>
        <begin position="773"/>
        <end position="800"/>
    </location>
</feature>
<comment type="caution">
    <text evidence="11">The sequence shown here is derived from an EMBL/GenBank/DDBJ whole genome shotgun (WGS) entry which is preliminary data.</text>
</comment>
<evidence type="ECO:0000256" key="2">
    <source>
        <dbReference type="ARBA" id="ARBA00022840"/>
    </source>
</evidence>
<organism evidence="11 12">
    <name type="scientific">Chrysophaeum taylorii</name>
    <dbReference type="NCBI Taxonomy" id="2483200"/>
    <lineage>
        <taxon>Eukaryota</taxon>
        <taxon>Sar</taxon>
        <taxon>Stramenopiles</taxon>
        <taxon>Ochrophyta</taxon>
        <taxon>Pelagophyceae</taxon>
        <taxon>Pelagomonadales</taxon>
        <taxon>Pelagomonadaceae</taxon>
        <taxon>Chrysophaeum</taxon>
    </lineage>
</organism>
<name>A0AAD7UD44_9STRA</name>
<dbReference type="GO" id="GO:0000146">
    <property type="term" value="F:microfilament motor activity"/>
    <property type="evidence" value="ECO:0007669"/>
    <property type="project" value="TreeGrafter"/>
</dbReference>
<evidence type="ECO:0000256" key="4">
    <source>
        <dbReference type="ARBA" id="ARBA00023175"/>
    </source>
</evidence>
<dbReference type="Pfam" id="PF00063">
    <property type="entry name" value="Myosin_head"/>
    <property type="match status" value="1"/>
</dbReference>
<dbReference type="GO" id="GO:0007015">
    <property type="term" value="P:actin filament organization"/>
    <property type="evidence" value="ECO:0007669"/>
    <property type="project" value="TreeGrafter"/>
</dbReference>
<feature type="domain" description="Myosin motor" evidence="10">
    <location>
        <begin position="67"/>
        <end position="792"/>
    </location>
</feature>
<keyword evidence="5 6" id="KW-0009">Actin-binding</keyword>
<dbReference type="Gene3D" id="1.20.120.720">
    <property type="entry name" value="Myosin VI head, motor domain, U50 subdomain"/>
    <property type="match status" value="1"/>
</dbReference>
<evidence type="ECO:0000259" key="9">
    <source>
        <dbReference type="PROSITE" id="PS51016"/>
    </source>
</evidence>
<feature type="coiled-coil region" evidence="7">
    <location>
        <begin position="959"/>
        <end position="1023"/>
    </location>
</feature>
<dbReference type="PRINTS" id="PR00193">
    <property type="entry name" value="MYOSINHEAVY"/>
</dbReference>
<evidence type="ECO:0000259" key="10">
    <source>
        <dbReference type="PROSITE" id="PS51456"/>
    </source>
</evidence>
<evidence type="ECO:0000256" key="8">
    <source>
        <dbReference type="SAM" id="MobiDB-lite"/>
    </source>
</evidence>
<dbReference type="InterPro" id="IPR027417">
    <property type="entry name" value="P-loop_NTPase"/>
</dbReference>
<protein>
    <recommendedName>
        <fullName evidence="13">Myosin motor domain-containing protein</fullName>
    </recommendedName>
</protein>
<reference evidence="11" key="1">
    <citation type="submission" date="2023-01" db="EMBL/GenBank/DDBJ databases">
        <title>Metagenome sequencing of chrysophaentin producing Chrysophaeum taylorii.</title>
        <authorList>
            <person name="Davison J."/>
            <person name="Bewley C."/>
        </authorList>
    </citation>
    <scope>NUCLEOTIDE SEQUENCE</scope>
    <source>
        <strain evidence="11">NIES-1699</strain>
    </source>
</reference>
<dbReference type="Gene3D" id="1.10.10.820">
    <property type="match status" value="1"/>
</dbReference>
<dbReference type="PANTHER" id="PTHR13140">
    <property type="entry name" value="MYOSIN"/>
    <property type="match status" value="1"/>
</dbReference>
<evidence type="ECO:0000313" key="11">
    <source>
        <dbReference type="EMBL" id="KAJ8602865.1"/>
    </source>
</evidence>
<gene>
    <name evidence="11" type="ORF">CTAYLR_008947</name>
</gene>
<comment type="similarity">
    <text evidence="6">Belongs to the TRAFAC class myosin-kinesin ATPase superfamily. Myosin family.</text>
</comment>
<dbReference type="GO" id="GO:0016020">
    <property type="term" value="C:membrane"/>
    <property type="evidence" value="ECO:0007669"/>
    <property type="project" value="TreeGrafter"/>
</dbReference>